<protein>
    <submittedName>
        <fullName evidence="1">Uncharacterized protein</fullName>
    </submittedName>
</protein>
<organism evidence="1 2">
    <name type="scientific">Enterococcus plantarum</name>
    <dbReference type="NCBI Taxonomy" id="1077675"/>
    <lineage>
        <taxon>Bacteria</taxon>
        <taxon>Bacillati</taxon>
        <taxon>Bacillota</taxon>
        <taxon>Bacilli</taxon>
        <taxon>Lactobacillales</taxon>
        <taxon>Enterococcaceae</taxon>
        <taxon>Enterococcus</taxon>
    </lineage>
</organism>
<evidence type="ECO:0000313" key="2">
    <source>
        <dbReference type="Proteomes" id="UP000249828"/>
    </source>
</evidence>
<comment type="caution">
    <text evidence="1">The sequence shown here is derived from an EMBL/GenBank/DDBJ whole genome shotgun (WGS) entry which is preliminary data.</text>
</comment>
<dbReference type="EMBL" id="PIEU01000094">
    <property type="protein sequence ID" value="PZL71855.1"/>
    <property type="molecule type" value="Genomic_DNA"/>
</dbReference>
<dbReference type="Proteomes" id="UP000249828">
    <property type="component" value="Unassembled WGS sequence"/>
</dbReference>
<sequence>MGLFERLFNKEITETKIEETPLSPIREEKNEWQEIAGYIPVESEEHQVVSLIATAIAAGDRPESTFIVKRISKRNPEAQLVSVIATSIASADHAESQFVIQSIKEKKAVSFFII</sequence>
<dbReference type="OrthoDB" id="2222210at2"/>
<keyword evidence="2" id="KW-1185">Reference proteome</keyword>
<dbReference type="STRING" id="1077675.BCR22_08755"/>
<dbReference type="AlphaFoldDB" id="A0A2W4B739"/>
<reference evidence="1 2" key="1">
    <citation type="submission" date="2017-11" db="EMBL/GenBank/DDBJ databases">
        <title>Draft genome sequence of Enterococcus plantarum TRW2 strain isolated from lettuce.</title>
        <authorList>
            <person name="Kim E.B."/>
            <person name="Marco M.L."/>
            <person name="Williams T.R."/>
            <person name="You I.H."/>
        </authorList>
    </citation>
    <scope>NUCLEOTIDE SEQUENCE [LARGE SCALE GENOMIC DNA]</scope>
    <source>
        <strain evidence="1 2">TRW2</strain>
    </source>
</reference>
<evidence type="ECO:0000313" key="1">
    <source>
        <dbReference type="EMBL" id="PZL71855.1"/>
    </source>
</evidence>
<name>A0A2W4B739_9ENTE</name>
<accession>A0A2W4B739</accession>
<gene>
    <name evidence="1" type="ORF">CI088_11520</name>
</gene>
<proteinExistence type="predicted"/>
<dbReference type="RefSeq" id="WP_069655638.1">
    <property type="nucleotide sequence ID" value="NZ_JAFLVY010000001.1"/>
</dbReference>